<keyword evidence="2" id="KW-1185">Reference proteome</keyword>
<evidence type="ECO:0000313" key="2">
    <source>
        <dbReference type="Proteomes" id="UP000008549"/>
    </source>
</evidence>
<reference evidence="1 2" key="2">
    <citation type="journal article" date="2011" name="PLoS Genet.">
        <title>Caenorhabditis briggsae recombinant inbred line genotypes reveal inter-strain incompatibility and the evolution of recombination.</title>
        <authorList>
            <person name="Ross J.A."/>
            <person name="Koboldt D.C."/>
            <person name="Staisch J.E."/>
            <person name="Chamberlin H.M."/>
            <person name="Gupta B.P."/>
            <person name="Miller R.D."/>
            <person name="Baird S.E."/>
            <person name="Haag E.S."/>
        </authorList>
    </citation>
    <scope>NUCLEOTIDE SEQUENCE [LARGE SCALE GENOMIC DNA]</scope>
    <source>
        <strain evidence="1 2">AF16</strain>
    </source>
</reference>
<reference evidence="1 2" key="1">
    <citation type="journal article" date="2003" name="PLoS Biol.">
        <title>The genome sequence of Caenorhabditis briggsae: a platform for comparative genomics.</title>
        <authorList>
            <person name="Stein L.D."/>
            <person name="Bao Z."/>
            <person name="Blasiar D."/>
            <person name="Blumenthal T."/>
            <person name="Brent M.R."/>
            <person name="Chen N."/>
            <person name="Chinwalla A."/>
            <person name="Clarke L."/>
            <person name="Clee C."/>
            <person name="Coghlan A."/>
            <person name="Coulson A."/>
            <person name="D'Eustachio P."/>
            <person name="Fitch D.H."/>
            <person name="Fulton L.A."/>
            <person name="Fulton R.E."/>
            <person name="Griffiths-Jones S."/>
            <person name="Harris T.W."/>
            <person name="Hillier L.W."/>
            <person name="Kamath R."/>
            <person name="Kuwabara P.E."/>
            <person name="Mardis E.R."/>
            <person name="Marra M.A."/>
            <person name="Miner T.L."/>
            <person name="Minx P."/>
            <person name="Mullikin J.C."/>
            <person name="Plumb R.W."/>
            <person name="Rogers J."/>
            <person name="Schein J.E."/>
            <person name="Sohrmann M."/>
            <person name="Spieth J."/>
            <person name="Stajich J.E."/>
            <person name="Wei C."/>
            <person name="Willey D."/>
            <person name="Wilson R.K."/>
            <person name="Durbin R."/>
            <person name="Waterston R.H."/>
        </authorList>
    </citation>
    <scope>NUCLEOTIDE SEQUENCE [LARGE SCALE GENOMIC DNA]</scope>
    <source>
        <strain evidence="1 2">AF16</strain>
    </source>
</reference>
<evidence type="ECO:0000313" key="3">
    <source>
        <dbReference type="WormBase" id="CBG16460"/>
    </source>
</evidence>
<dbReference type="CTD" id="8589152"/>
<proteinExistence type="predicted"/>
<accession>A8XP44</accession>
<dbReference type="WormBase" id="CBG16460">
    <property type="protein sequence ID" value="CBP43033"/>
    <property type="gene ID" value="WBGene00036390"/>
</dbReference>
<dbReference type="InParanoid" id="A8XP44"/>
<organism evidence="1 2">
    <name type="scientific">Caenorhabditis briggsae</name>
    <dbReference type="NCBI Taxonomy" id="6238"/>
    <lineage>
        <taxon>Eukaryota</taxon>
        <taxon>Metazoa</taxon>
        <taxon>Ecdysozoa</taxon>
        <taxon>Nematoda</taxon>
        <taxon>Chromadorea</taxon>
        <taxon>Rhabditida</taxon>
        <taxon>Rhabditina</taxon>
        <taxon>Rhabditomorpha</taxon>
        <taxon>Rhabditoidea</taxon>
        <taxon>Rhabditidae</taxon>
        <taxon>Peloderinae</taxon>
        <taxon>Caenorhabditis</taxon>
    </lineage>
</organism>
<dbReference type="AlphaFoldDB" id="A8XP44"/>
<dbReference type="PANTHER" id="PTHR36937">
    <property type="entry name" value="PROTEIN CBG20935-RELATED"/>
    <property type="match status" value="1"/>
</dbReference>
<name>A8XP44_CAEBR</name>
<dbReference type="PANTHER" id="PTHR36937:SF4">
    <property type="entry name" value="SECRETED PROTEIN"/>
    <property type="match status" value="1"/>
</dbReference>
<protein>
    <submittedName>
        <fullName evidence="1">Protein CBG16460</fullName>
    </submittedName>
</protein>
<evidence type="ECO:0000313" key="1">
    <source>
        <dbReference type="EMBL" id="CAP34420.1"/>
    </source>
</evidence>
<gene>
    <name evidence="1 3" type="ORF">CBG16460</name>
    <name evidence="1" type="ORF">CBG_16460</name>
</gene>
<dbReference type="KEGG" id="cbr:CBG_16460"/>
<sequence length="220" mass="24885">MSSSEILERKKKIVEAGIRGLEKRETDHDLDQTRVHFKIIKFLLAYEFAGGLFLTPSPEPKWNNKERRKLANWSLGTSSAAVENEPNDKKHQEEVYGGLKKNQFCIFLKVGGHEKNNVLEIPFKDASRGVELVKAMIEGAEPLPTEPRGQRESGRPIAYIKMRTTAVRRVTLSVVHCDGRMHTLATKKLRKISCPPTFKFLTELHKLNTLLKCPSPPGLS</sequence>
<dbReference type="EMBL" id="HE601081">
    <property type="protein sequence ID" value="CAP34420.1"/>
    <property type="molecule type" value="Genomic_DNA"/>
</dbReference>
<dbReference type="GeneID" id="8589152"/>
<dbReference type="RefSeq" id="XP_002647153.1">
    <property type="nucleotide sequence ID" value="XM_002647107.1"/>
</dbReference>
<dbReference type="Proteomes" id="UP000008549">
    <property type="component" value="Unassembled WGS sequence"/>
</dbReference>
<dbReference type="HOGENOM" id="CLU_1257069_0_0_1"/>